<dbReference type="GO" id="GO:0016132">
    <property type="term" value="P:brassinosteroid biosynthetic process"/>
    <property type="evidence" value="ECO:0007669"/>
    <property type="project" value="TreeGrafter"/>
</dbReference>
<evidence type="ECO:0000313" key="10">
    <source>
        <dbReference type="Proteomes" id="UP001159364"/>
    </source>
</evidence>
<dbReference type="PRINTS" id="PR00463">
    <property type="entry name" value="EP450I"/>
</dbReference>
<dbReference type="PANTHER" id="PTHR24286:SF189">
    <property type="entry name" value="CYTOCHROME P450, FAMILY 722, SUBFAMILY A, POLYPEPTIDE 1"/>
    <property type="match status" value="1"/>
</dbReference>
<evidence type="ECO:0000256" key="1">
    <source>
        <dbReference type="ARBA" id="ARBA00004167"/>
    </source>
</evidence>
<comment type="subcellular location">
    <subcellularLocation>
        <location evidence="1">Membrane</location>
        <topology evidence="1">Single-pass membrane protein</topology>
    </subcellularLocation>
</comment>
<dbReference type="InterPro" id="IPR002401">
    <property type="entry name" value="Cyt_P450_E_grp-I"/>
</dbReference>
<dbReference type="CDD" id="cd11043">
    <property type="entry name" value="CYP90-like"/>
    <property type="match status" value="1"/>
</dbReference>
<gene>
    <name evidence="9" type="ORF">K2173_027875</name>
</gene>
<keyword evidence="4 7" id="KW-0479">Metal-binding</keyword>
<evidence type="ECO:0008006" key="11">
    <source>
        <dbReference type="Google" id="ProtNLM"/>
    </source>
</evidence>
<organism evidence="9 10">
    <name type="scientific">Erythroxylum novogranatense</name>
    <dbReference type="NCBI Taxonomy" id="1862640"/>
    <lineage>
        <taxon>Eukaryota</taxon>
        <taxon>Viridiplantae</taxon>
        <taxon>Streptophyta</taxon>
        <taxon>Embryophyta</taxon>
        <taxon>Tracheophyta</taxon>
        <taxon>Spermatophyta</taxon>
        <taxon>Magnoliopsida</taxon>
        <taxon>eudicotyledons</taxon>
        <taxon>Gunneridae</taxon>
        <taxon>Pentapetalae</taxon>
        <taxon>rosids</taxon>
        <taxon>fabids</taxon>
        <taxon>Malpighiales</taxon>
        <taxon>Erythroxylaceae</taxon>
        <taxon>Erythroxylum</taxon>
    </lineage>
</organism>
<evidence type="ECO:0000256" key="2">
    <source>
        <dbReference type="ARBA" id="ARBA00010617"/>
    </source>
</evidence>
<dbReference type="GO" id="GO:0005506">
    <property type="term" value="F:iron ion binding"/>
    <property type="evidence" value="ECO:0007669"/>
    <property type="project" value="InterPro"/>
</dbReference>
<keyword evidence="5" id="KW-1133">Transmembrane helix</keyword>
<dbReference type="SUPFAM" id="SSF48264">
    <property type="entry name" value="Cytochrome P450"/>
    <property type="match status" value="1"/>
</dbReference>
<dbReference type="AlphaFoldDB" id="A0AAV8U467"/>
<comment type="cofactor">
    <cofactor evidence="7">
        <name>heme</name>
        <dbReference type="ChEBI" id="CHEBI:30413"/>
    </cofactor>
</comment>
<dbReference type="GO" id="GO:0016705">
    <property type="term" value="F:oxidoreductase activity, acting on paired donors, with incorporation or reduction of molecular oxygen"/>
    <property type="evidence" value="ECO:0007669"/>
    <property type="project" value="InterPro"/>
</dbReference>
<dbReference type="GO" id="GO:0016125">
    <property type="term" value="P:sterol metabolic process"/>
    <property type="evidence" value="ECO:0007669"/>
    <property type="project" value="TreeGrafter"/>
</dbReference>
<evidence type="ECO:0000256" key="8">
    <source>
        <dbReference type="RuleBase" id="RU000461"/>
    </source>
</evidence>
<protein>
    <recommendedName>
        <fullName evidence="11">Cytochrome P450</fullName>
    </recommendedName>
</protein>
<evidence type="ECO:0000256" key="7">
    <source>
        <dbReference type="PIRSR" id="PIRSR602401-1"/>
    </source>
</evidence>
<dbReference type="InterPro" id="IPR001128">
    <property type="entry name" value="Cyt_P450"/>
</dbReference>
<dbReference type="GO" id="GO:0020037">
    <property type="term" value="F:heme binding"/>
    <property type="evidence" value="ECO:0007669"/>
    <property type="project" value="InterPro"/>
</dbReference>
<dbReference type="GO" id="GO:0016020">
    <property type="term" value="C:membrane"/>
    <property type="evidence" value="ECO:0007669"/>
    <property type="project" value="UniProtKB-SubCell"/>
</dbReference>
<feature type="binding site" description="axial binding residue" evidence="7">
    <location>
        <position position="461"/>
    </location>
    <ligand>
        <name>heme</name>
        <dbReference type="ChEBI" id="CHEBI:30413"/>
    </ligand>
    <ligandPart>
        <name>Fe</name>
        <dbReference type="ChEBI" id="CHEBI:18248"/>
    </ligandPart>
</feature>
<sequence length="517" mass="58608">MVGQNSNNPFFSFFFTFPKFSPINANQVRWLIDVGENEMFHLVLLGVLSLLLYKLANKFLNSGNYFLPANAPPGSSGFPLIGETLQFMAAINSGEGFYNFVRARHLRYGNCFRTNIFGETHVFVSSAESAKAILNNESGNFTKKYIKSIAKLVGDQSLLCASSHHHKLLRNHLLPLFSTTSVSLFVQQFDELIMTSIENWGKKGSVIVLDQALQITFKAMCKTLMSLEDSKQLEILQEDVACVCDAMLSFPLQLPWTRFSKGLKARKRIMNTLEKMIIERRRFQEDNNDDFLQKLLTDQNGSSSVQASRLSDQEIKDNILTMIIAGQDTSASAITWMVKYLGENQNVLDELRTEQFHLAEKLSLNQCLTLEDLNEMSYASKVVKESLRKASIVAWLPRLALQDTEIEGFKILNGWNINTDARSIHLDPMLRCDPDKFNPSRFDDDQKPYSFLAFGMGARACLGMNMAKAMMLIFLHRLVTTYEWKVTDSDPSIVKWALFSRLKSGCPIDVTPIRKDS</sequence>
<accession>A0AAV8U467</accession>
<keyword evidence="8" id="KW-0503">Monooxygenase</keyword>
<dbReference type="Proteomes" id="UP001159364">
    <property type="component" value="Linkage Group LG02"/>
</dbReference>
<dbReference type="Gene3D" id="1.10.630.10">
    <property type="entry name" value="Cytochrome P450"/>
    <property type="match status" value="1"/>
</dbReference>
<evidence type="ECO:0000256" key="5">
    <source>
        <dbReference type="ARBA" id="ARBA00022989"/>
    </source>
</evidence>
<keyword evidence="3" id="KW-0812">Transmembrane</keyword>
<dbReference type="EMBL" id="JAIWQS010000002">
    <property type="protein sequence ID" value="KAJ8772698.1"/>
    <property type="molecule type" value="Genomic_DNA"/>
</dbReference>
<keyword evidence="6 7" id="KW-0408">Iron</keyword>
<dbReference type="Pfam" id="PF00067">
    <property type="entry name" value="p450"/>
    <property type="match status" value="1"/>
</dbReference>
<dbReference type="PANTHER" id="PTHR24286">
    <property type="entry name" value="CYTOCHROME P450 26"/>
    <property type="match status" value="1"/>
</dbReference>
<evidence type="ECO:0000256" key="6">
    <source>
        <dbReference type="ARBA" id="ARBA00023004"/>
    </source>
</evidence>
<keyword evidence="5" id="KW-0472">Membrane</keyword>
<dbReference type="GO" id="GO:0004497">
    <property type="term" value="F:monooxygenase activity"/>
    <property type="evidence" value="ECO:0007669"/>
    <property type="project" value="UniProtKB-KW"/>
</dbReference>
<dbReference type="InterPro" id="IPR017972">
    <property type="entry name" value="Cyt_P450_CS"/>
</dbReference>
<dbReference type="InterPro" id="IPR036396">
    <property type="entry name" value="Cyt_P450_sf"/>
</dbReference>
<evidence type="ECO:0000256" key="3">
    <source>
        <dbReference type="ARBA" id="ARBA00022692"/>
    </source>
</evidence>
<keyword evidence="7 8" id="KW-0349">Heme</keyword>
<keyword evidence="10" id="KW-1185">Reference proteome</keyword>
<evidence type="ECO:0000313" key="9">
    <source>
        <dbReference type="EMBL" id="KAJ8772698.1"/>
    </source>
</evidence>
<proteinExistence type="inferred from homology"/>
<name>A0AAV8U467_9ROSI</name>
<comment type="caution">
    <text evidence="9">The sequence shown here is derived from an EMBL/GenBank/DDBJ whole genome shotgun (WGS) entry which is preliminary data.</text>
</comment>
<keyword evidence="8" id="KW-0560">Oxidoreductase</keyword>
<reference evidence="9 10" key="1">
    <citation type="submission" date="2021-09" db="EMBL/GenBank/DDBJ databases">
        <title>Genomic insights and catalytic innovation underlie evolution of tropane alkaloids biosynthesis.</title>
        <authorList>
            <person name="Wang Y.-J."/>
            <person name="Tian T."/>
            <person name="Huang J.-P."/>
            <person name="Huang S.-X."/>
        </authorList>
    </citation>
    <scope>NUCLEOTIDE SEQUENCE [LARGE SCALE GENOMIC DNA]</scope>
    <source>
        <strain evidence="9">KIB-2018</strain>
        <tissue evidence="9">Leaf</tissue>
    </source>
</reference>
<comment type="similarity">
    <text evidence="2 8">Belongs to the cytochrome P450 family.</text>
</comment>
<dbReference type="GO" id="GO:0010268">
    <property type="term" value="P:brassinosteroid homeostasis"/>
    <property type="evidence" value="ECO:0007669"/>
    <property type="project" value="TreeGrafter"/>
</dbReference>
<dbReference type="PRINTS" id="PR00385">
    <property type="entry name" value="P450"/>
</dbReference>
<evidence type="ECO:0000256" key="4">
    <source>
        <dbReference type="ARBA" id="ARBA00022723"/>
    </source>
</evidence>
<dbReference type="PROSITE" id="PS00086">
    <property type="entry name" value="CYTOCHROME_P450"/>
    <property type="match status" value="1"/>
</dbReference>